<protein>
    <submittedName>
        <fullName evidence="2">Uncharacterized protein</fullName>
    </submittedName>
</protein>
<dbReference type="Proteomes" id="UP001379533">
    <property type="component" value="Chromosome"/>
</dbReference>
<keyword evidence="1" id="KW-0472">Membrane</keyword>
<proteinExistence type="predicted"/>
<accession>A0ABZ2KJA6</accession>
<evidence type="ECO:0000256" key="1">
    <source>
        <dbReference type="SAM" id="Phobius"/>
    </source>
</evidence>
<name>A0ABZ2KJA6_9BACT</name>
<sequence length="55" mass="5879">MSADPRPLLYVAAFVITALAVWVISILARKGEPWARPRVAAAPVPAAEQKPPVES</sequence>
<evidence type="ECO:0000313" key="3">
    <source>
        <dbReference type="Proteomes" id="UP001379533"/>
    </source>
</evidence>
<organism evidence="2 3">
    <name type="scientific">Pendulispora brunnea</name>
    <dbReference type="NCBI Taxonomy" id="2905690"/>
    <lineage>
        <taxon>Bacteria</taxon>
        <taxon>Pseudomonadati</taxon>
        <taxon>Myxococcota</taxon>
        <taxon>Myxococcia</taxon>
        <taxon>Myxococcales</taxon>
        <taxon>Sorangiineae</taxon>
        <taxon>Pendulisporaceae</taxon>
        <taxon>Pendulispora</taxon>
    </lineage>
</organism>
<dbReference type="RefSeq" id="WP_394849363.1">
    <property type="nucleotide sequence ID" value="NZ_CP089982.1"/>
</dbReference>
<evidence type="ECO:0000313" key="2">
    <source>
        <dbReference type="EMBL" id="WXA98748.1"/>
    </source>
</evidence>
<reference evidence="2 3" key="1">
    <citation type="submission" date="2021-12" db="EMBL/GenBank/DDBJ databases">
        <title>Discovery of the Pendulisporaceae a myxobacterial family with distinct sporulation behavior and unique specialized metabolism.</title>
        <authorList>
            <person name="Garcia R."/>
            <person name="Popoff A."/>
            <person name="Bader C.D."/>
            <person name="Loehr J."/>
            <person name="Walesch S."/>
            <person name="Walt C."/>
            <person name="Boldt J."/>
            <person name="Bunk B."/>
            <person name="Haeckl F.J.F.P.J."/>
            <person name="Gunesch A.P."/>
            <person name="Birkelbach J."/>
            <person name="Nuebel U."/>
            <person name="Pietschmann T."/>
            <person name="Bach T."/>
            <person name="Mueller R."/>
        </authorList>
    </citation>
    <scope>NUCLEOTIDE SEQUENCE [LARGE SCALE GENOMIC DNA]</scope>
    <source>
        <strain evidence="2 3">MSr12523</strain>
    </source>
</reference>
<dbReference type="EMBL" id="CP089982">
    <property type="protein sequence ID" value="WXA98748.1"/>
    <property type="molecule type" value="Genomic_DNA"/>
</dbReference>
<feature type="transmembrane region" description="Helical" evidence="1">
    <location>
        <begin position="6"/>
        <end position="28"/>
    </location>
</feature>
<gene>
    <name evidence="2" type="ORF">LZC95_18195</name>
</gene>
<keyword evidence="3" id="KW-1185">Reference proteome</keyword>
<keyword evidence="1" id="KW-0812">Transmembrane</keyword>
<keyword evidence="1" id="KW-1133">Transmembrane helix</keyword>